<dbReference type="KEGG" id="thg:TCELL_0093"/>
<dbReference type="eggNOG" id="arCOG05967">
    <property type="taxonomic scope" value="Archaea"/>
</dbReference>
<name>I3TCN0_THEC1</name>
<organism evidence="2 3">
    <name type="scientific">Thermogladius calderae (strain DSM 22663 / VKM B-2946 / 1633)</name>
    <dbReference type="NCBI Taxonomy" id="1184251"/>
    <lineage>
        <taxon>Archaea</taxon>
        <taxon>Thermoproteota</taxon>
        <taxon>Thermoprotei</taxon>
        <taxon>Desulfurococcales</taxon>
        <taxon>Desulfurococcaceae</taxon>
        <taxon>Thermogladius</taxon>
    </lineage>
</organism>
<evidence type="ECO:0000313" key="2">
    <source>
        <dbReference type="EMBL" id="AFK50518.1"/>
    </source>
</evidence>
<evidence type="ECO:0000313" key="3">
    <source>
        <dbReference type="Proteomes" id="UP000005270"/>
    </source>
</evidence>
<dbReference type="Pfam" id="PF12222">
    <property type="entry name" value="PNGaseA"/>
    <property type="match status" value="1"/>
</dbReference>
<dbReference type="InterPro" id="IPR056948">
    <property type="entry name" value="PNGaseA_N"/>
</dbReference>
<dbReference type="Proteomes" id="UP000005270">
    <property type="component" value="Chromosome"/>
</dbReference>
<sequence length="606" mass="66690">MRRILIVIALGLLLVAVLQALPVSSSVQPDTRLRSLAVSPLSERVVQQAYAVPIIPPGYSLYAGFDSRPGVNTQGFWSWQDYPGYVPSVQPVEVPILVNAASNNLSDPNYPPVPSTAVVSLPSGSFSKILLRVNVTLQSAVPGRPGVNYDRALWIFVDGIPLLIGTTAQRFNYTLVADVTYLYPVLVGGSHNFTMILNNWVIPSLGLTGYFVVNASLLYYPGTPPPDVPDAVLPLWNTSGIAWVTLNTRQPVAWQVVNIPSNAVQAFLYLYAEGASYDEFWWTNIPTDRFIMVYSDGRLVAVTQAFPYIYTGGVLPFLWRPVPAIDTYAFHPFVVDVTPYLPFLVGTHNLSITVSNNMNYWLVGGSIALKLSSQSVSYTFLGDNPVFSRVENQLSVAGGVVYTVTSSYVNTARLSITVGGSTYTYITDYYVYASGSQAYSDVWWNTTLNQVWGFKSRWGTNFAARTESSSIRMNYYEIVVPQGDISKATVSSPVPAQDVMRVFVSHSYESTYATNLYGYPVTAYMKQSVSAYGGMVANLLYVSPTGAIITSISSVSAKNTKSEYYDLKLGASLLYRFNRLTVGSTTYPPLVYALERDVVGVVNNWW</sequence>
<dbReference type="PANTHER" id="PTHR31104">
    <property type="entry name" value="PEPTIDE-N4-(N-ACETYL-BETA-GLUCOSAMINYL)ASPARAGINE AMIDASE A PROTEIN"/>
    <property type="match status" value="1"/>
</dbReference>
<protein>
    <recommendedName>
        <fullName evidence="1">Peptide N-acetyl-beta-D-glucosaminyl asparaginase amidase A N-terminal domain-containing protein</fullName>
    </recommendedName>
</protein>
<dbReference type="InterPro" id="IPR021102">
    <property type="entry name" value="PNGase_A"/>
</dbReference>
<dbReference type="FunCoup" id="I3TCN0">
    <property type="interactions" value="1"/>
</dbReference>
<gene>
    <name evidence="2" type="ordered locus">TCELL_0093</name>
</gene>
<dbReference type="HOGENOM" id="CLU_432549_0_0_2"/>
<dbReference type="RefSeq" id="WP_014736769.1">
    <property type="nucleotide sequence ID" value="NC_017954.1"/>
</dbReference>
<evidence type="ECO:0000259" key="1">
    <source>
        <dbReference type="Pfam" id="PF12222"/>
    </source>
</evidence>
<dbReference type="STRING" id="1184251.TCELL_0093"/>
<dbReference type="AlphaFoldDB" id="I3TCN0"/>
<reference evidence="2 3" key="1">
    <citation type="journal article" date="2012" name="J. Bacteriol.">
        <title>Complete genome sequence of the hyperthermophilic cellulolytic Crenarchaeon 'Thermogladius cellulolyticus' 1633.</title>
        <authorList>
            <person name="Mardanov A.V."/>
            <person name="Kochetkova T.V."/>
            <person name="Beletsky A.V."/>
            <person name="Bonch-Osmolovskaya E.A."/>
            <person name="Ravin N.V."/>
            <person name="Skryabin K.G."/>
        </authorList>
    </citation>
    <scope>NUCLEOTIDE SEQUENCE [LARGE SCALE GENOMIC DNA]</scope>
    <source>
        <strain evidence="3">DSM 22663 / VKM B-2946 / 1633</strain>
    </source>
</reference>
<accession>I3TCN0</accession>
<feature type="domain" description="Peptide N-acetyl-beta-D-glucosaminyl asparaginase amidase A N-terminal" evidence="1">
    <location>
        <begin position="119"/>
        <end position="374"/>
    </location>
</feature>
<keyword evidence="3" id="KW-1185">Reference proteome</keyword>
<proteinExistence type="predicted"/>
<dbReference type="EMBL" id="CP003531">
    <property type="protein sequence ID" value="AFK50518.1"/>
    <property type="molecule type" value="Genomic_DNA"/>
</dbReference>
<dbReference type="OrthoDB" id="34169at2157"/>
<dbReference type="InParanoid" id="I3TCN0"/>
<dbReference type="GeneID" id="13012362"/>